<keyword evidence="5" id="KW-0677">Repeat</keyword>
<evidence type="ECO:0008006" key="8">
    <source>
        <dbReference type="Google" id="ProtNLM"/>
    </source>
</evidence>
<organism evidence="6 7">
    <name type="scientific">Ricinus communis</name>
    <name type="common">Castor bean</name>
    <dbReference type="NCBI Taxonomy" id="3988"/>
    <lineage>
        <taxon>Eukaryota</taxon>
        <taxon>Viridiplantae</taxon>
        <taxon>Streptophyta</taxon>
        <taxon>Embryophyta</taxon>
        <taxon>Tracheophyta</taxon>
        <taxon>Spermatophyta</taxon>
        <taxon>Magnoliopsida</taxon>
        <taxon>eudicotyledons</taxon>
        <taxon>Gunneridae</taxon>
        <taxon>Pentapetalae</taxon>
        <taxon>rosids</taxon>
        <taxon>fabids</taxon>
        <taxon>Malpighiales</taxon>
        <taxon>Euphorbiaceae</taxon>
        <taxon>Acalyphoideae</taxon>
        <taxon>Acalypheae</taxon>
        <taxon>Ricinus</taxon>
    </lineage>
</organism>
<name>B9R779_RICCO</name>
<gene>
    <name evidence="6" type="ORF">RCOM_1589490</name>
</gene>
<dbReference type="PANTHER" id="PTHR32093">
    <property type="entry name" value="LEUCINE-RICH REPEAT EXTENSIN-LIKE PROTEIN 3-RELATED"/>
    <property type="match status" value="1"/>
</dbReference>
<evidence type="ECO:0000256" key="2">
    <source>
        <dbReference type="ARBA" id="ARBA00022525"/>
    </source>
</evidence>
<keyword evidence="4" id="KW-0732">Signal</keyword>
<evidence type="ECO:0000313" key="6">
    <source>
        <dbReference type="EMBL" id="EEF52359.1"/>
    </source>
</evidence>
<protein>
    <recommendedName>
        <fullName evidence="8">Serine-threonine protein kinase, plant-type</fullName>
    </recommendedName>
</protein>
<dbReference type="Proteomes" id="UP000008311">
    <property type="component" value="Unassembled WGS sequence"/>
</dbReference>
<keyword evidence="7" id="KW-1185">Reference proteome</keyword>
<dbReference type="InterPro" id="IPR051582">
    <property type="entry name" value="LRR_extensin-like_regulator"/>
</dbReference>
<dbReference type="InParanoid" id="B9R779"/>
<accession>B9R779</accession>
<dbReference type="EMBL" id="EQ973772">
    <property type="protein sequence ID" value="EEF52359.1"/>
    <property type="molecule type" value="Genomic_DNA"/>
</dbReference>
<dbReference type="InterPro" id="IPR032675">
    <property type="entry name" value="LRR_dom_sf"/>
</dbReference>
<keyword evidence="3" id="KW-0433">Leucine-rich repeat</keyword>
<evidence type="ECO:0000256" key="3">
    <source>
        <dbReference type="ARBA" id="ARBA00022614"/>
    </source>
</evidence>
<dbReference type="GO" id="GO:0005576">
    <property type="term" value="C:extracellular region"/>
    <property type="evidence" value="ECO:0007669"/>
    <property type="project" value="UniProtKB-SubCell"/>
</dbReference>
<evidence type="ECO:0000256" key="5">
    <source>
        <dbReference type="ARBA" id="ARBA00022737"/>
    </source>
</evidence>
<dbReference type="STRING" id="3988.B9R779"/>
<evidence type="ECO:0000256" key="4">
    <source>
        <dbReference type="ARBA" id="ARBA00022729"/>
    </source>
</evidence>
<reference evidence="7" key="1">
    <citation type="journal article" date="2010" name="Nat. Biotechnol.">
        <title>Draft genome sequence of the oilseed species Ricinus communis.</title>
        <authorList>
            <person name="Chan A.P."/>
            <person name="Crabtree J."/>
            <person name="Zhao Q."/>
            <person name="Lorenzi H."/>
            <person name="Orvis J."/>
            <person name="Puiu D."/>
            <person name="Melake-Berhan A."/>
            <person name="Jones K.M."/>
            <person name="Redman J."/>
            <person name="Chen G."/>
            <person name="Cahoon E.B."/>
            <person name="Gedil M."/>
            <person name="Stanke M."/>
            <person name="Haas B.J."/>
            <person name="Wortman J.R."/>
            <person name="Fraser-Liggett C.M."/>
            <person name="Ravel J."/>
            <person name="Rabinowicz P.D."/>
        </authorList>
    </citation>
    <scope>NUCLEOTIDE SEQUENCE [LARGE SCALE GENOMIC DNA]</scope>
    <source>
        <strain evidence="7">cv. Hale</strain>
    </source>
</reference>
<sequence length="133" mass="14608">MSGTSTTSAYSLSLAYGLGHHFTLLHAVSCHAELTLTLRPHKSKPQSVTLDFSELDLINNKFMAGFPANILTAKKLTVVDIRFNNYLGDIPAQAFNIDTDVLFINNNQFNQTIPANFGNTPALYITVANNNFT</sequence>
<proteinExistence type="predicted"/>
<dbReference type="AlphaFoldDB" id="B9R779"/>
<dbReference type="PANTHER" id="PTHR32093:SF118">
    <property type="entry name" value="LEUCINE-RICH REPEAT-CONTAINING N-TERMINAL PLANT-TYPE DOMAIN-CONTAINING PROTEIN"/>
    <property type="match status" value="1"/>
</dbReference>
<evidence type="ECO:0000256" key="1">
    <source>
        <dbReference type="ARBA" id="ARBA00004613"/>
    </source>
</evidence>
<keyword evidence="2" id="KW-0964">Secreted</keyword>
<dbReference type="SUPFAM" id="SSF52058">
    <property type="entry name" value="L domain-like"/>
    <property type="match status" value="1"/>
</dbReference>
<dbReference type="Gene3D" id="3.80.10.10">
    <property type="entry name" value="Ribonuclease Inhibitor"/>
    <property type="match status" value="1"/>
</dbReference>
<evidence type="ECO:0000313" key="7">
    <source>
        <dbReference type="Proteomes" id="UP000008311"/>
    </source>
</evidence>
<comment type="subcellular location">
    <subcellularLocation>
        <location evidence="1">Secreted</location>
    </subcellularLocation>
</comment>